<keyword evidence="9" id="KW-1185">Reference proteome</keyword>
<dbReference type="GO" id="GO:0090263">
    <property type="term" value="P:positive regulation of canonical Wnt signaling pathway"/>
    <property type="evidence" value="ECO:0007669"/>
    <property type="project" value="TreeGrafter"/>
</dbReference>
<keyword evidence="3" id="KW-0336">GPI-anchor</keyword>
<evidence type="ECO:0000313" key="11">
    <source>
        <dbReference type="RefSeq" id="XP_032807541.1"/>
    </source>
</evidence>
<sequence length="213" mass="22794">MPTRAAQANWDPPTRTSALTITLTLILTVTLSPPLSLPPPSRVFWVPLLLLVIGSSPARGRDFTAHDIQRLYPSSKATPYPGAFKCFTCEGAKDNYECNRWAPDTYCPRESRYCYTYHHMRTGGSSVSVTKRCAALEQCLGTGCRDGPLSGEQECVTCCEGSICNLPVPLNTSDSVFATVLPLSAARSGTRGALPPGRLAVLGLLACVTALGV</sequence>
<protein>
    <submittedName>
        <fullName evidence="10 11">Ly6/PLAUR domain-containing protein 6-like isoform X1</fullName>
    </submittedName>
</protein>
<dbReference type="Gene3D" id="2.10.60.10">
    <property type="entry name" value="CD59"/>
    <property type="match status" value="1"/>
</dbReference>
<organism evidence="9 10">
    <name type="scientific">Petromyzon marinus</name>
    <name type="common">Sea lamprey</name>
    <dbReference type="NCBI Taxonomy" id="7757"/>
    <lineage>
        <taxon>Eukaryota</taxon>
        <taxon>Metazoa</taxon>
        <taxon>Chordata</taxon>
        <taxon>Craniata</taxon>
        <taxon>Vertebrata</taxon>
        <taxon>Cyclostomata</taxon>
        <taxon>Hyperoartia</taxon>
        <taxon>Petromyzontiformes</taxon>
        <taxon>Petromyzontidae</taxon>
        <taxon>Petromyzon</taxon>
    </lineage>
</organism>
<name>A0AAJ7SZB1_PETMA</name>
<dbReference type="Pfam" id="PF16975">
    <property type="entry name" value="UPAR_LY6_2"/>
    <property type="match status" value="1"/>
</dbReference>
<comment type="subcellular location">
    <subcellularLocation>
        <location evidence="1">Cell membrane</location>
        <topology evidence="1">Lipid-anchor</topology>
        <topology evidence="1">GPI-anchor</topology>
    </subcellularLocation>
</comment>
<keyword evidence="5" id="KW-0472">Membrane</keyword>
<dbReference type="GO" id="GO:0030550">
    <property type="term" value="F:acetylcholine receptor inhibitor activity"/>
    <property type="evidence" value="ECO:0007669"/>
    <property type="project" value="TreeGrafter"/>
</dbReference>
<evidence type="ECO:0000313" key="10">
    <source>
        <dbReference type="RefSeq" id="XP_032807540.1"/>
    </source>
</evidence>
<evidence type="ECO:0000313" key="9">
    <source>
        <dbReference type="Proteomes" id="UP001318040"/>
    </source>
</evidence>
<evidence type="ECO:0000256" key="4">
    <source>
        <dbReference type="ARBA" id="ARBA00022729"/>
    </source>
</evidence>
<keyword evidence="6" id="KW-1015">Disulfide bond</keyword>
<evidence type="ECO:0000256" key="5">
    <source>
        <dbReference type="ARBA" id="ARBA00023136"/>
    </source>
</evidence>
<keyword evidence="8" id="KW-0449">Lipoprotein</keyword>
<dbReference type="GO" id="GO:0005886">
    <property type="term" value="C:plasma membrane"/>
    <property type="evidence" value="ECO:0007669"/>
    <property type="project" value="UniProtKB-SubCell"/>
</dbReference>
<keyword evidence="4" id="KW-0732">Signal</keyword>
<dbReference type="PANTHER" id="PTHR31171:SF0">
    <property type="entry name" value="LY6_PLAUR DOMAIN-CONTAINING PROTEIN 6"/>
    <property type="match status" value="1"/>
</dbReference>
<dbReference type="AlphaFoldDB" id="A0AAJ7SZB1"/>
<dbReference type="InterPro" id="IPR039457">
    <property type="entry name" value="LYPD6-like"/>
</dbReference>
<keyword evidence="2" id="KW-1003">Cell membrane</keyword>
<evidence type="ECO:0000256" key="1">
    <source>
        <dbReference type="ARBA" id="ARBA00004609"/>
    </source>
</evidence>
<gene>
    <name evidence="10 11" type="primary">LOC116941055</name>
</gene>
<dbReference type="PANTHER" id="PTHR31171">
    <property type="entry name" value="LY6/PLAUR DOMAIN-CONTAINING PROTEIN 6"/>
    <property type="match status" value="1"/>
</dbReference>
<reference evidence="10 11" key="1">
    <citation type="submission" date="2025-04" db="UniProtKB">
        <authorList>
            <consortium name="RefSeq"/>
        </authorList>
    </citation>
    <scope>IDENTIFICATION</scope>
    <source>
        <tissue evidence="10 11">Sperm</tissue>
    </source>
</reference>
<dbReference type="SUPFAM" id="SSF57302">
    <property type="entry name" value="Snake toxin-like"/>
    <property type="match status" value="1"/>
</dbReference>
<evidence type="ECO:0000256" key="7">
    <source>
        <dbReference type="ARBA" id="ARBA00023180"/>
    </source>
</evidence>
<dbReference type="Proteomes" id="UP001318040">
    <property type="component" value="Chromosome 10"/>
</dbReference>
<evidence type="ECO:0000256" key="8">
    <source>
        <dbReference type="ARBA" id="ARBA00023288"/>
    </source>
</evidence>
<dbReference type="RefSeq" id="XP_032807540.1">
    <property type="nucleotide sequence ID" value="XM_032951649.1"/>
</dbReference>
<dbReference type="InterPro" id="IPR045860">
    <property type="entry name" value="Snake_toxin-like_sf"/>
</dbReference>
<keyword evidence="7" id="KW-0325">Glycoprotein</keyword>
<dbReference type="KEGG" id="pmrn:116941055"/>
<evidence type="ECO:0000256" key="2">
    <source>
        <dbReference type="ARBA" id="ARBA00022475"/>
    </source>
</evidence>
<proteinExistence type="predicted"/>
<dbReference type="RefSeq" id="XP_032807541.1">
    <property type="nucleotide sequence ID" value="XM_032951650.1"/>
</dbReference>
<evidence type="ECO:0000256" key="3">
    <source>
        <dbReference type="ARBA" id="ARBA00022622"/>
    </source>
</evidence>
<evidence type="ECO:0000256" key="6">
    <source>
        <dbReference type="ARBA" id="ARBA00023157"/>
    </source>
</evidence>
<dbReference type="GO" id="GO:0098552">
    <property type="term" value="C:side of membrane"/>
    <property type="evidence" value="ECO:0007669"/>
    <property type="project" value="UniProtKB-KW"/>
</dbReference>
<accession>A0AAJ7SZB1</accession>